<name>A0A9P6TDJ7_9BASI</name>
<keyword evidence="2" id="KW-1185">Reference proteome</keyword>
<dbReference type="Proteomes" id="UP000886653">
    <property type="component" value="Unassembled WGS sequence"/>
</dbReference>
<sequence length="182" mass="20748">MIVHYRKTPSRAQFKLRSILLLFLALKIGVAVWAAPIVRNPTPLLHRPVTKEWLEAADDSLDNLSQRLHKIHIMLDKSGSATPTNDVTSSAETSDNLFQKAVELDADVLRMEEELDRSLGISSEDKSLRKVPLLETRVRIQLKNEKIAETFVDLQKWSWLIKILQFFAKKKILLVRPGSKLG</sequence>
<accession>A0A9P6TDJ7</accession>
<dbReference type="AlphaFoldDB" id="A0A9P6TDJ7"/>
<evidence type="ECO:0000313" key="2">
    <source>
        <dbReference type="Proteomes" id="UP000886653"/>
    </source>
</evidence>
<proteinExistence type="predicted"/>
<reference evidence="1" key="1">
    <citation type="submission" date="2013-11" db="EMBL/GenBank/DDBJ databases">
        <title>Genome sequence of the fusiform rust pathogen reveals effectors for host alternation and coevolution with pine.</title>
        <authorList>
            <consortium name="DOE Joint Genome Institute"/>
            <person name="Smith K."/>
            <person name="Pendleton A."/>
            <person name="Kubisiak T."/>
            <person name="Anderson C."/>
            <person name="Salamov A."/>
            <person name="Aerts A."/>
            <person name="Riley R."/>
            <person name="Clum A."/>
            <person name="Lindquist E."/>
            <person name="Ence D."/>
            <person name="Campbell M."/>
            <person name="Kronenberg Z."/>
            <person name="Feau N."/>
            <person name="Dhillon B."/>
            <person name="Hamelin R."/>
            <person name="Burleigh J."/>
            <person name="Smith J."/>
            <person name="Yandell M."/>
            <person name="Nelson C."/>
            <person name="Grigoriev I."/>
            <person name="Davis J."/>
        </authorList>
    </citation>
    <scope>NUCLEOTIDE SEQUENCE</scope>
    <source>
        <strain evidence="1">G11</strain>
    </source>
</reference>
<dbReference type="EMBL" id="MU167237">
    <property type="protein sequence ID" value="KAG0148432.1"/>
    <property type="molecule type" value="Genomic_DNA"/>
</dbReference>
<organism evidence="1 2">
    <name type="scientific">Cronartium quercuum f. sp. fusiforme G11</name>
    <dbReference type="NCBI Taxonomy" id="708437"/>
    <lineage>
        <taxon>Eukaryota</taxon>
        <taxon>Fungi</taxon>
        <taxon>Dikarya</taxon>
        <taxon>Basidiomycota</taxon>
        <taxon>Pucciniomycotina</taxon>
        <taxon>Pucciniomycetes</taxon>
        <taxon>Pucciniales</taxon>
        <taxon>Coleosporiaceae</taxon>
        <taxon>Cronartium</taxon>
    </lineage>
</organism>
<gene>
    <name evidence="1" type="ORF">CROQUDRAFT_411086</name>
</gene>
<evidence type="ECO:0000313" key="1">
    <source>
        <dbReference type="EMBL" id="KAG0148432.1"/>
    </source>
</evidence>
<comment type="caution">
    <text evidence="1">The sequence shown here is derived from an EMBL/GenBank/DDBJ whole genome shotgun (WGS) entry which is preliminary data.</text>
</comment>
<protein>
    <submittedName>
        <fullName evidence="1">Uncharacterized protein</fullName>
    </submittedName>
</protein>